<evidence type="ECO:0000313" key="2">
    <source>
        <dbReference type="Proteomes" id="UP000697107"/>
    </source>
</evidence>
<comment type="caution">
    <text evidence="1">The sequence shown here is derived from an EMBL/GenBank/DDBJ whole genome shotgun (WGS) entry which is preliminary data.</text>
</comment>
<sequence length="87" mass="9389">MAYVRCLGLVAAGMEWRGGLEPPWHKATGGGDLEHITTLATKTVLLVRLLAFTECPVLGLSSRIPPTSSLTGRQINRHGANCVNKYD</sequence>
<dbReference type="Proteomes" id="UP000697107">
    <property type="component" value="Unassembled WGS sequence"/>
</dbReference>
<organism evidence="1 2">
    <name type="scientific">Phytophthora cactorum</name>
    <dbReference type="NCBI Taxonomy" id="29920"/>
    <lineage>
        <taxon>Eukaryota</taxon>
        <taxon>Sar</taxon>
        <taxon>Stramenopiles</taxon>
        <taxon>Oomycota</taxon>
        <taxon>Peronosporomycetes</taxon>
        <taxon>Peronosporales</taxon>
        <taxon>Peronosporaceae</taxon>
        <taxon>Phytophthora</taxon>
    </lineage>
</organism>
<dbReference type="EMBL" id="RCML01000661">
    <property type="protein sequence ID" value="KAG2971587.1"/>
    <property type="molecule type" value="Genomic_DNA"/>
</dbReference>
<protein>
    <submittedName>
        <fullName evidence="1">Uncharacterized protein</fullName>
    </submittedName>
</protein>
<evidence type="ECO:0000313" key="1">
    <source>
        <dbReference type="EMBL" id="KAG2971587.1"/>
    </source>
</evidence>
<accession>A0A8T1FLP2</accession>
<dbReference type="AlphaFoldDB" id="A0A8T1FLP2"/>
<proteinExistence type="predicted"/>
<reference evidence="1" key="1">
    <citation type="submission" date="2018-10" db="EMBL/GenBank/DDBJ databases">
        <title>Effector identification in a new, highly contiguous assembly of the strawberry crown rot pathogen Phytophthora cactorum.</title>
        <authorList>
            <person name="Armitage A.D."/>
            <person name="Nellist C.F."/>
            <person name="Bates H."/>
            <person name="Vickerstaff R.J."/>
            <person name="Harrison R.J."/>
        </authorList>
    </citation>
    <scope>NUCLEOTIDE SEQUENCE</scope>
    <source>
        <strain evidence="1">P415</strain>
    </source>
</reference>
<gene>
    <name evidence="1" type="ORF">PC118_g16200</name>
</gene>
<name>A0A8T1FLP2_9STRA</name>